<dbReference type="GO" id="GO:0061630">
    <property type="term" value="F:ubiquitin protein ligase activity"/>
    <property type="evidence" value="ECO:0007669"/>
    <property type="project" value="TreeGrafter"/>
</dbReference>
<dbReference type="InterPro" id="IPR036987">
    <property type="entry name" value="SRA-YDG_sf"/>
</dbReference>
<dbReference type="InterPro" id="IPR045134">
    <property type="entry name" value="UHRF1/2-like"/>
</dbReference>
<dbReference type="SMART" id="SM00466">
    <property type="entry name" value="SRA"/>
    <property type="match status" value="1"/>
</dbReference>
<dbReference type="Gene3D" id="2.30.280.10">
    <property type="entry name" value="SRA-YDG"/>
    <property type="match status" value="1"/>
</dbReference>
<organism evidence="5 6">
    <name type="scientific">Dentipellis fragilis</name>
    <dbReference type="NCBI Taxonomy" id="205917"/>
    <lineage>
        <taxon>Eukaryota</taxon>
        <taxon>Fungi</taxon>
        <taxon>Dikarya</taxon>
        <taxon>Basidiomycota</taxon>
        <taxon>Agaricomycotina</taxon>
        <taxon>Agaricomycetes</taxon>
        <taxon>Russulales</taxon>
        <taxon>Hericiaceae</taxon>
        <taxon>Dentipellis</taxon>
    </lineage>
</organism>
<dbReference type="PROSITE" id="PS51015">
    <property type="entry name" value="YDG"/>
    <property type="match status" value="1"/>
</dbReference>
<dbReference type="Pfam" id="PF02182">
    <property type="entry name" value="SAD_SRA"/>
    <property type="match status" value="1"/>
</dbReference>
<gene>
    <name evidence="5" type="ORF">EVG20_g4963</name>
</gene>
<dbReference type="InterPro" id="IPR015947">
    <property type="entry name" value="PUA-like_sf"/>
</dbReference>
<name>A0A4Y9YX17_9AGAM</name>
<dbReference type="PANTHER" id="PTHR14140:SF27">
    <property type="entry name" value="OS04G0289800 PROTEIN"/>
    <property type="match status" value="1"/>
</dbReference>
<dbReference type="InterPro" id="IPR003105">
    <property type="entry name" value="SRA_YDG"/>
</dbReference>
<dbReference type="SUPFAM" id="SSF88697">
    <property type="entry name" value="PUA domain-like"/>
    <property type="match status" value="1"/>
</dbReference>
<evidence type="ECO:0000313" key="6">
    <source>
        <dbReference type="Proteomes" id="UP000298327"/>
    </source>
</evidence>
<dbReference type="AlphaFoldDB" id="A0A4Y9YX17"/>
<sequence>MEALRRRFAEDQSMYPDLALQGEPTVGHIKGTVIGQTWSSRTAIARDGVHKPSVAGIWGGKNYAYSVVISGGYDDDIDEGEIILYTGAGGRGKDEDSAYGGNAPQTEDQSFLNRGNAALQRSSLHSQPVRVIRGLYNSEGKVYYRYDGLYDAKLVQGKSGFLICQFRFERRNDQDPLPHIGPPDAIPARPENKPRIRRRRS</sequence>
<feature type="domain" description="YDG" evidence="4">
    <location>
        <begin position="27"/>
        <end position="170"/>
    </location>
</feature>
<dbReference type="PANTHER" id="PTHR14140">
    <property type="entry name" value="E3 UBIQUITIN-PROTEIN LIGASE UHRF-RELATED"/>
    <property type="match status" value="1"/>
</dbReference>
<evidence type="ECO:0000256" key="2">
    <source>
        <dbReference type="PROSITE-ProRule" id="PRU00358"/>
    </source>
</evidence>
<protein>
    <recommendedName>
        <fullName evidence="4">YDG domain-containing protein</fullName>
    </recommendedName>
</protein>
<dbReference type="EMBL" id="SEOQ01000276">
    <property type="protein sequence ID" value="TFY66121.1"/>
    <property type="molecule type" value="Genomic_DNA"/>
</dbReference>
<evidence type="ECO:0000259" key="4">
    <source>
        <dbReference type="PROSITE" id="PS51015"/>
    </source>
</evidence>
<proteinExistence type="predicted"/>
<dbReference type="Proteomes" id="UP000298327">
    <property type="component" value="Unassembled WGS sequence"/>
</dbReference>
<feature type="region of interest" description="Disordered" evidence="3">
    <location>
        <begin position="173"/>
        <end position="201"/>
    </location>
</feature>
<keyword evidence="6" id="KW-1185">Reference proteome</keyword>
<dbReference type="OrthoDB" id="2270193at2759"/>
<evidence type="ECO:0000313" key="5">
    <source>
        <dbReference type="EMBL" id="TFY66121.1"/>
    </source>
</evidence>
<evidence type="ECO:0000256" key="3">
    <source>
        <dbReference type="SAM" id="MobiDB-lite"/>
    </source>
</evidence>
<dbReference type="GO" id="GO:0016567">
    <property type="term" value="P:protein ubiquitination"/>
    <property type="evidence" value="ECO:0007669"/>
    <property type="project" value="TreeGrafter"/>
</dbReference>
<dbReference type="GO" id="GO:0005634">
    <property type="term" value="C:nucleus"/>
    <property type="evidence" value="ECO:0007669"/>
    <property type="project" value="UniProtKB-SubCell"/>
</dbReference>
<keyword evidence="1 2" id="KW-0539">Nucleus</keyword>
<comment type="subcellular location">
    <subcellularLocation>
        <location evidence="2">Nucleus</location>
    </subcellularLocation>
</comment>
<reference evidence="5 6" key="1">
    <citation type="submission" date="2019-02" db="EMBL/GenBank/DDBJ databases">
        <title>Genome sequencing of the rare red list fungi Dentipellis fragilis.</title>
        <authorList>
            <person name="Buettner E."/>
            <person name="Kellner H."/>
        </authorList>
    </citation>
    <scope>NUCLEOTIDE SEQUENCE [LARGE SCALE GENOMIC DNA]</scope>
    <source>
        <strain evidence="5 6">DSM 105465</strain>
    </source>
</reference>
<dbReference type="GO" id="GO:0044027">
    <property type="term" value="P:negative regulation of gene expression via chromosomal CpG island methylation"/>
    <property type="evidence" value="ECO:0007669"/>
    <property type="project" value="TreeGrafter"/>
</dbReference>
<accession>A0A4Y9YX17</accession>
<dbReference type="STRING" id="205917.A0A4Y9YX17"/>
<comment type="caution">
    <text evidence="5">The sequence shown here is derived from an EMBL/GenBank/DDBJ whole genome shotgun (WGS) entry which is preliminary data.</text>
</comment>
<evidence type="ECO:0000256" key="1">
    <source>
        <dbReference type="ARBA" id="ARBA00023242"/>
    </source>
</evidence>